<organism evidence="3 4">
    <name type="scientific">Hespellia stercorisuis DSM 15480</name>
    <dbReference type="NCBI Taxonomy" id="1121950"/>
    <lineage>
        <taxon>Bacteria</taxon>
        <taxon>Bacillati</taxon>
        <taxon>Bacillota</taxon>
        <taxon>Clostridia</taxon>
        <taxon>Lachnospirales</taxon>
        <taxon>Lachnospiraceae</taxon>
        <taxon>Hespellia</taxon>
    </lineage>
</organism>
<dbReference type="RefSeq" id="WP_073104431.1">
    <property type="nucleotide sequence ID" value="NZ_FQZY01000007.1"/>
</dbReference>
<feature type="domain" description="Short NACHT-associated C-terminal" evidence="2">
    <location>
        <begin position="591"/>
        <end position="780"/>
    </location>
</feature>
<dbReference type="InterPro" id="IPR055048">
    <property type="entry name" value="SNaCT14"/>
</dbReference>
<dbReference type="Gene3D" id="3.40.50.300">
    <property type="entry name" value="P-loop containing nucleotide triphosphate hydrolases"/>
    <property type="match status" value="1"/>
</dbReference>
<dbReference type="STRING" id="1121950.SAMN02745243_00459"/>
<dbReference type="Pfam" id="PF22720">
    <property type="entry name" value="SNaCT14"/>
    <property type="match status" value="1"/>
</dbReference>
<dbReference type="AlphaFoldDB" id="A0A1M6ISS3"/>
<reference evidence="3 4" key="1">
    <citation type="submission" date="2016-11" db="EMBL/GenBank/DDBJ databases">
        <authorList>
            <person name="Jaros S."/>
            <person name="Januszkiewicz K."/>
            <person name="Wedrychowicz H."/>
        </authorList>
    </citation>
    <scope>NUCLEOTIDE SEQUENCE [LARGE SCALE GENOMIC DNA]</scope>
    <source>
        <strain evidence="3 4">DSM 15480</strain>
    </source>
</reference>
<dbReference type="InterPro" id="IPR007111">
    <property type="entry name" value="NACHT_NTPase"/>
</dbReference>
<dbReference type="PANTHER" id="PTHR46844:SF1">
    <property type="entry name" value="SLR5058 PROTEIN"/>
    <property type="match status" value="1"/>
</dbReference>
<dbReference type="PANTHER" id="PTHR46844">
    <property type="entry name" value="SLR5058 PROTEIN"/>
    <property type="match status" value="1"/>
</dbReference>
<feature type="domain" description="NACHT" evidence="1">
    <location>
        <begin position="249"/>
        <end position="389"/>
    </location>
</feature>
<keyword evidence="4" id="KW-1185">Reference proteome</keyword>
<dbReference type="OrthoDB" id="2081291at2"/>
<evidence type="ECO:0000259" key="1">
    <source>
        <dbReference type="Pfam" id="PF05729"/>
    </source>
</evidence>
<dbReference type="EMBL" id="FQZY01000007">
    <property type="protein sequence ID" value="SHJ37389.1"/>
    <property type="molecule type" value="Genomic_DNA"/>
</dbReference>
<name>A0A1M6ISS3_9FIRM</name>
<proteinExistence type="predicted"/>
<dbReference type="InterPro" id="IPR027417">
    <property type="entry name" value="P-loop_NTPase"/>
</dbReference>
<dbReference type="SUPFAM" id="SSF52540">
    <property type="entry name" value="P-loop containing nucleoside triphosphate hydrolases"/>
    <property type="match status" value="1"/>
</dbReference>
<gene>
    <name evidence="3" type="ORF">SAMN02745243_00459</name>
</gene>
<dbReference type="Pfam" id="PF05729">
    <property type="entry name" value="NACHT"/>
    <property type="match status" value="1"/>
</dbReference>
<accession>A0A1M6ISS3</accession>
<dbReference type="Proteomes" id="UP000184301">
    <property type="component" value="Unassembled WGS sequence"/>
</dbReference>
<sequence length="781" mass="91362">MLLSEFVNTLYKYSDGSRKKADYFVFLFDTLIKDSPECINPFYDLQADTLERYYKETSVAKTKAHKARGMADIHKFAKHINGLSDSNQLSMETEFKNLIPDFNKDDNLGYACTDLFLQILDEIYDGTSVPCKKPSAPADNSSHAQVRNNFSFPFPDVAPELTGDPLFIVTGAELGITRSDDDFSEYLENTQEKYQTIKTLLYSEVPRPFYDFYVCNTLTYKVNKGRNSYELRTINHVTADILGDCTNFVIITGTGGLGKSMMMRHLLLDCIEQYPIIEKLPIFIPLKDFDSSYDDLTEYVYEKFDALGGGIDLEDVLSEGKCLLLFDGLDEIHSDVRKLFEKKLDIFADKYSNNMFVISSRPAMSFVAFNRFTVFELQPFTKSQALSLIDKLEFRPDEPTIKAVFRKKLDDDLYRTHREFTENPLLLTIMLMTFEQFAEVPSKMHIFYREAYLTLSQKHDATKGAYKRALCTGVTADRFSEYFSEFCARTYCDERFDFTDEDFDRYFTSMTEPKKDNSPATTTDFITDLVANMCLMYQESRKYHFTHRSFQEYFCAVYFSKQKDKNLGAIGDMFERKKSRFNQDKTFNMLYDMIPEKIEEYVFLPYLQALFDECNAKDGYWTFLQKIYPTIEYDCGDSASSENESESFLFNFIATIMKFKGVHIFTEFPEEDNFITSEWVQLDDDYMQFDSDYHGDTIEKDDVPWEYTHECGFDDPEVVGCNYSFEIETIFNDRETYSDFVAILEDEYFTYHEEYDKAREYLEKLLEKQTPKSQNLFDLFQ</sequence>
<evidence type="ECO:0000259" key="2">
    <source>
        <dbReference type="Pfam" id="PF22720"/>
    </source>
</evidence>
<protein>
    <submittedName>
        <fullName evidence="3">NACHT domain-containing protein</fullName>
    </submittedName>
</protein>
<evidence type="ECO:0000313" key="3">
    <source>
        <dbReference type="EMBL" id="SHJ37389.1"/>
    </source>
</evidence>
<evidence type="ECO:0000313" key="4">
    <source>
        <dbReference type="Proteomes" id="UP000184301"/>
    </source>
</evidence>